<dbReference type="EMBL" id="JAWDKD010000021">
    <property type="protein sequence ID" value="MDV0447651.1"/>
    <property type="molecule type" value="Genomic_DNA"/>
</dbReference>
<dbReference type="RefSeq" id="WP_338100091.1">
    <property type="nucleotide sequence ID" value="NZ_JAWDKD010000021.1"/>
</dbReference>
<evidence type="ECO:0000313" key="2">
    <source>
        <dbReference type="EMBL" id="MDV0447651.1"/>
    </source>
</evidence>
<keyword evidence="3" id="KW-1185">Reference proteome</keyword>
<evidence type="ECO:0000256" key="1">
    <source>
        <dbReference type="SAM" id="Phobius"/>
    </source>
</evidence>
<accession>A0AAE4MKQ6</accession>
<feature type="transmembrane region" description="Helical" evidence="1">
    <location>
        <begin position="52"/>
        <end position="73"/>
    </location>
</feature>
<dbReference type="Proteomes" id="UP001271789">
    <property type="component" value="Unassembled WGS sequence"/>
</dbReference>
<keyword evidence="1" id="KW-0812">Transmembrane</keyword>
<organism evidence="2 3">
    <name type="scientific">Methanolapillus africanus</name>
    <dbReference type="NCBI Taxonomy" id="3028297"/>
    <lineage>
        <taxon>Archaea</taxon>
        <taxon>Methanobacteriati</taxon>
        <taxon>Methanobacteriota</taxon>
        <taxon>Stenosarchaea group</taxon>
        <taxon>Methanomicrobia</taxon>
        <taxon>Methanosarcinales</taxon>
        <taxon>Methanosarcinaceae</taxon>
        <taxon>Methanolapillus</taxon>
    </lineage>
</organism>
<comment type="caution">
    <text evidence="2">The sequence shown here is derived from an EMBL/GenBank/DDBJ whole genome shotgun (WGS) entry which is preliminary data.</text>
</comment>
<protein>
    <submittedName>
        <fullName evidence="2">Uncharacterized protein</fullName>
    </submittedName>
</protein>
<evidence type="ECO:0000313" key="3">
    <source>
        <dbReference type="Proteomes" id="UP001271789"/>
    </source>
</evidence>
<feature type="transmembrane region" description="Helical" evidence="1">
    <location>
        <begin position="23"/>
        <end position="40"/>
    </location>
</feature>
<keyword evidence="1" id="KW-1133">Transmembrane helix</keyword>
<name>A0AAE4MKQ6_9EURY</name>
<keyword evidence="1" id="KW-0472">Membrane</keyword>
<proteinExistence type="predicted"/>
<reference evidence="2" key="1">
    <citation type="submission" date="2023-06" db="EMBL/GenBank/DDBJ databases">
        <title>Genome sequence of Methanosarcinaceae archaeon Ag5.</title>
        <authorList>
            <person name="Protasov E."/>
            <person name="Platt K."/>
            <person name="Poehlein A."/>
            <person name="Daniel R."/>
            <person name="Brune A."/>
        </authorList>
    </citation>
    <scope>NUCLEOTIDE SEQUENCE</scope>
    <source>
        <strain evidence="2">Ag5</strain>
    </source>
</reference>
<gene>
    <name evidence="2" type="ORF">MsAg5_15610</name>
</gene>
<dbReference type="AlphaFoldDB" id="A0AAE4MKQ6"/>
<sequence length="80" mass="8831">MDLHFSTFNQKADEYAANHPKRLWAFLGVLILAAGCVFSLEYGSISYAVLGAFWAVIWCVVFVAVGPALMTFVNKAKTEN</sequence>